<keyword evidence="5" id="KW-1185">Reference proteome</keyword>
<feature type="compositionally biased region" description="Basic and acidic residues" evidence="2">
    <location>
        <begin position="1064"/>
        <end position="1090"/>
    </location>
</feature>
<proteinExistence type="predicted"/>
<evidence type="ECO:0000259" key="3">
    <source>
        <dbReference type="PROSITE" id="PS50157"/>
    </source>
</evidence>
<feature type="compositionally biased region" description="Low complexity" evidence="2">
    <location>
        <begin position="372"/>
        <end position="385"/>
    </location>
</feature>
<feature type="compositionally biased region" description="Low complexity" evidence="2">
    <location>
        <begin position="873"/>
        <end position="885"/>
    </location>
</feature>
<feature type="domain" description="C2H2-type" evidence="3">
    <location>
        <begin position="510"/>
        <end position="540"/>
    </location>
</feature>
<feature type="compositionally biased region" description="Basic and acidic residues" evidence="2">
    <location>
        <begin position="136"/>
        <end position="148"/>
    </location>
</feature>
<dbReference type="EMBL" id="CP092870">
    <property type="protein sequence ID" value="UYV71260.1"/>
    <property type="molecule type" value="Genomic_DNA"/>
</dbReference>
<feature type="region of interest" description="Disordered" evidence="2">
    <location>
        <begin position="862"/>
        <end position="914"/>
    </location>
</feature>
<evidence type="ECO:0000256" key="2">
    <source>
        <dbReference type="SAM" id="MobiDB-lite"/>
    </source>
</evidence>
<organism evidence="4 5">
    <name type="scientific">Cordylochernes scorpioides</name>
    <dbReference type="NCBI Taxonomy" id="51811"/>
    <lineage>
        <taxon>Eukaryota</taxon>
        <taxon>Metazoa</taxon>
        <taxon>Ecdysozoa</taxon>
        <taxon>Arthropoda</taxon>
        <taxon>Chelicerata</taxon>
        <taxon>Arachnida</taxon>
        <taxon>Pseudoscorpiones</taxon>
        <taxon>Cheliferoidea</taxon>
        <taxon>Chernetidae</taxon>
        <taxon>Cordylochernes</taxon>
    </lineage>
</organism>
<keyword evidence="1" id="KW-0479">Metal-binding</keyword>
<feature type="region of interest" description="Disordered" evidence="2">
    <location>
        <begin position="528"/>
        <end position="835"/>
    </location>
</feature>
<feature type="compositionally biased region" description="Low complexity" evidence="2">
    <location>
        <begin position="768"/>
        <end position="777"/>
    </location>
</feature>
<feature type="compositionally biased region" description="Basic and acidic residues" evidence="2">
    <location>
        <begin position="640"/>
        <end position="656"/>
    </location>
</feature>
<gene>
    <name evidence="4" type="ORF">LAZ67_8002421</name>
</gene>
<feature type="region of interest" description="Disordered" evidence="2">
    <location>
        <begin position="1260"/>
        <end position="1315"/>
    </location>
</feature>
<feature type="compositionally biased region" description="Basic residues" evidence="2">
    <location>
        <begin position="126"/>
        <end position="135"/>
    </location>
</feature>
<feature type="region of interest" description="Disordered" evidence="2">
    <location>
        <begin position="106"/>
        <end position="234"/>
    </location>
</feature>
<feature type="region of interest" description="Disordered" evidence="2">
    <location>
        <begin position="951"/>
        <end position="983"/>
    </location>
</feature>
<feature type="compositionally biased region" description="Basic residues" evidence="2">
    <location>
        <begin position="1306"/>
        <end position="1315"/>
    </location>
</feature>
<feature type="compositionally biased region" description="Basic and acidic residues" evidence="2">
    <location>
        <begin position="1122"/>
        <end position="1139"/>
    </location>
</feature>
<keyword evidence="1" id="KW-0862">Zinc</keyword>
<dbReference type="Proteomes" id="UP001235939">
    <property type="component" value="Chromosome 08"/>
</dbReference>
<reference evidence="4 5" key="1">
    <citation type="submission" date="2022-01" db="EMBL/GenBank/DDBJ databases">
        <title>A chromosomal length assembly of Cordylochernes scorpioides.</title>
        <authorList>
            <person name="Zeh D."/>
            <person name="Zeh J."/>
        </authorList>
    </citation>
    <scope>NUCLEOTIDE SEQUENCE [LARGE SCALE GENOMIC DNA]</scope>
    <source>
        <strain evidence="4">IN4F17</strain>
        <tissue evidence="4">Whole Body</tissue>
    </source>
</reference>
<sequence>MKDHSLDGHRGRVAPEVGGTTNFDDDYNEWELGIGDLIIDLDADIEKTNVEQQASPMSKRAVEHQATVDKGLKMKIKRKNVGGKTSETKHEIVQSDTTKICLLAESTSAPTTPPSLPPPTTDKSSKHSSGKGRSGSHREKKEKNREKTSTASASKPPPPPAPPVVNTSSSSGAASPTVPEVNGVSPPPALKISPPTTSVPSPGPPAPTDMPNLTLRLSEEPSSPASPPAKRIKLEKVDAACSPLPLEVKDMGTDTSSVGTITEPDCLGPCEPGTSVTLEGIVWQETQGGKKPSYLFLLMYSMLAVHVVLVADESLLCSGVLVVNVTWRGKTYVGTLLDCTKHDWAPPRFCESPTSDVDSKNAKGGRGKRGRTNNANENFTENNRTPVQSKLRNGKGRRGFTVPSSPAKAETTSNSSSSNKRKGGSKPNESTEPPAPETTKSSSSSSSSSSGGSSNSGKRARSQSRGPAASTAPPVTTTTTTTTTTTCSSTPSPAAPTPPDDQAPASPVFIECPEPNCSKKYKHINGLKYHQTHAHSGNPPGAEIKMEEGEEGVSKEPSELEEAIPHSPSLPSDWVPTQENDSLSTLASVAISDSAKPRTFPTQVVDQDIPTSDPSSPLSQTPPNIFSQAAASPRCPLLTHHIDKVKIKQEKPDKSPKTSSSNKPPYLSGPIRPIVPALPPPASQALKPIQPKPTILGEPPNIALESLKREKSKHRKKNKDRKSSEKSPTSSIAQTSSSVSEDKMDTTGGSYLGSDIIPNLNDGPQPLPLESSPTLELGPPPPVGNNSLLGDVITDQSVQSPAYSDISDANEPPATLDTDDKDKGDKKTTELTPSQTSALTTFGMYSYYGQPPYLIPSVAASTTADKGEKPLESSSSSSSSSANSSKNWNEMEASAIKKSSQEEQSGNSSSARDYHYPFPYSYVQGFPYSVDAPYHLHQYDQYMDDPERMFKERHSSGKGGDKDEKSANKERQNIDKVNHPHLDPSCKQAVSVIKEPEGLLSQGKSSKIGGIVSREKQLENHQIIKENMELKSQMGGSKMKHYDMSRLLDSRPEDLKRFYVLHSVEQDGGKGDGSKSTDHRTSPPKLDHPKNYSSSASTSSLKGGSLKEHHHHHKKDPPPIVKSEEREDRKSERTSKSEGQKPTMETTGPPPPPTNSYAYLPPSYLQSPPSHFAHMPFDHGAHPMYRNMMMSPSHHAFSGSPFIHPTLRYHPAAEQTPPAVAGDSKLHPGGPTKALDLLHQVSQHYTSSNHKIHELQEHAIAGGPSSNGPSTKGSSSSVVPSPSATDSSGPAPPTKQESRSSPPPQRHLHTHHHTHVGVTYPLYDPYGGRLTPHVCMQQF</sequence>
<dbReference type="InterPro" id="IPR013087">
    <property type="entry name" value="Znf_C2H2_type"/>
</dbReference>
<dbReference type="PROSITE" id="PS00028">
    <property type="entry name" value="ZINC_FINGER_C2H2_1"/>
    <property type="match status" value="1"/>
</dbReference>
<feature type="compositionally biased region" description="Polar residues" evidence="2">
    <location>
        <begin position="600"/>
        <end position="630"/>
    </location>
</feature>
<feature type="compositionally biased region" description="Basic residues" evidence="2">
    <location>
        <begin position="710"/>
        <end position="720"/>
    </location>
</feature>
<evidence type="ECO:0000256" key="1">
    <source>
        <dbReference type="PROSITE-ProRule" id="PRU00042"/>
    </source>
</evidence>
<evidence type="ECO:0000313" key="5">
    <source>
        <dbReference type="Proteomes" id="UP001235939"/>
    </source>
</evidence>
<feature type="compositionally biased region" description="Pro residues" evidence="2">
    <location>
        <begin position="111"/>
        <end position="120"/>
    </location>
</feature>
<feature type="compositionally biased region" description="Low complexity" evidence="2">
    <location>
        <begin position="1262"/>
        <end position="1288"/>
    </location>
</feature>
<feature type="compositionally biased region" description="Low complexity" evidence="2">
    <location>
        <begin position="441"/>
        <end position="457"/>
    </location>
</feature>
<protein>
    <submittedName>
        <fullName evidence="4">ZNF608</fullName>
    </submittedName>
</protein>
<keyword evidence="1" id="KW-0863">Zinc-finger</keyword>
<feature type="compositionally biased region" description="Basic and acidic residues" evidence="2">
    <location>
        <begin position="544"/>
        <end position="558"/>
    </location>
</feature>
<name>A0ABY6KQX3_9ARAC</name>
<feature type="compositionally biased region" description="Polar residues" evidence="2">
    <location>
        <begin position="575"/>
        <end position="587"/>
    </location>
</feature>
<accession>A0ABY6KQX3</accession>
<feature type="compositionally biased region" description="Low complexity" evidence="2">
    <location>
        <begin position="727"/>
        <end position="739"/>
    </location>
</feature>
<dbReference type="PANTHER" id="PTHR21564:SF5">
    <property type="entry name" value="SCRIBBLER, ISOFORM J"/>
    <property type="match status" value="1"/>
</dbReference>
<evidence type="ECO:0000313" key="4">
    <source>
        <dbReference type="EMBL" id="UYV71260.1"/>
    </source>
</evidence>
<dbReference type="PANTHER" id="PTHR21564">
    <property type="entry name" value="BRAKELESS PROTEIN"/>
    <property type="match status" value="1"/>
</dbReference>
<feature type="compositionally biased region" description="Basic and acidic residues" evidence="2">
    <location>
        <begin position="818"/>
        <end position="829"/>
    </location>
</feature>
<feature type="compositionally biased region" description="Low complexity" evidence="2">
    <location>
        <begin position="467"/>
        <end position="492"/>
    </location>
</feature>
<feature type="compositionally biased region" description="Polar residues" evidence="2">
    <location>
        <begin position="784"/>
        <end position="802"/>
    </location>
</feature>
<feature type="compositionally biased region" description="Low complexity" evidence="2">
    <location>
        <begin position="657"/>
        <end position="675"/>
    </location>
</feature>
<feature type="region of interest" description="Disordered" evidence="2">
    <location>
        <begin position="1064"/>
        <end position="1163"/>
    </location>
</feature>
<dbReference type="PROSITE" id="PS50157">
    <property type="entry name" value="ZINC_FINGER_C2H2_2"/>
    <property type="match status" value="1"/>
</dbReference>
<feature type="region of interest" description="Disordered" evidence="2">
    <location>
        <begin position="348"/>
        <end position="509"/>
    </location>
</feature>
<dbReference type="InterPro" id="IPR040010">
    <property type="entry name" value="ZN608/ZN609"/>
</dbReference>
<feature type="compositionally biased region" description="Low complexity" evidence="2">
    <location>
        <begin position="1093"/>
        <end position="1104"/>
    </location>
</feature>